<keyword evidence="2 5" id="KW-0430">Lectin</keyword>
<evidence type="ECO:0000256" key="2">
    <source>
        <dbReference type="ARBA" id="ARBA00022734"/>
    </source>
</evidence>
<dbReference type="Gene3D" id="2.60.120.200">
    <property type="match status" value="1"/>
</dbReference>
<dbReference type="GO" id="GO:0016301">
    <property type="term" value="F:kinase activity"/>
    <property type="evidence" value="ECO:0007669"/>
    <property type="project" value="UniProtKB-KW"/>
</dbReference>
<proteinExistence type="inferred from homology"/>
<evidence type="ECO:0000256" key="1">
    <source>
        <dbReference type="ARBA" id="ARBA00007606"/>
    </source>
</evidence>
<evidence type="ECO:0000259" key="4">
    <source>
        <dbReference type="Pfam" id="PF00139"/>
    </source>
</evidence>
<keyword evidence="6" id="KW-1185">Reference proteome</keyword>
<accession>A0A5N5HTU4</accession>
<protein>
    <submittedName>
        <fullName evidence="5">L-type lectin-domain containing receptor kinase S.4-like</fullName>
    </submittedName>
</protein>
<feature type="region of interest" description="Disordered" evidence="3">
    <location>
        <begin position="25"/>
        <end position="44"/>
    </location>
</feature>
<dbReference type="InterPro" id="IPR001220">
    <property type="entry name" value="Legume_lectin_dom"/>
</dbReference>
<dbReference type="GO" id="GO:0030246">
    <property type="term" value="F:carbohydrate binding"/>
    <property type="evidence" value="ECO:0007669"/>
    <property type="project" value="UniProtKB-KW"/>
</dbReference>
<comment type="similarity">
    <text evidence="1">Belongs to the leguminous lectin family.</text>
</comment>
<dbReference type="InterPro" id="IPR013320">
    <property type="entry name" value="ConA-like_dom_sf"/>
</dbReference>
<dbReference type="Proteomes" id="UP000327157">
    <property type="component" value="Chromosome 12"/>
</dbReference>
<keyword evidence="5" id="KW-0675">Receptor</keyword>
<reference evidence="6" key="2">
    <citation type="submission" date="2019-10" db="EMBL/GenBank/DDBJ databases">
        <title>A de novo genome assembly of a pear dwarfing rootstock.</title>
        <authorList>
            <person name="Wang F."/>
            <person name="Wang J."/>
            <person name="Li S."/>
            <person name="Zhang Y."/>
            <person name="Fang M."/>
            <person name="Ma L."/>
            <person name="Zhao Y."/>
            <person name="Jiang S."/>
        </authorList>
    </citation>
    <scope>NUCLEOTIDE SEQUENCE [LARGE SCALE GENOMIC DNA]</scope>
</reference>
<dbReference type="OrthoDB" id="2019747at2759"/>
<evidence type="ECO:0000313" key="5">
    <source>
        <dbReference type="EMBL" id="KAB2631129.1"/>
    </source>
</evidence>
<keyword evidence="5" id="KW-0418">Kinase</keyword>
<dbReference type="InterPro" id="IPR050258">
    <property type="entry name" value="Leguminous_Lectin"/>
</dbReference>
<gene>
    <name evidence="5" type="ORF">D8674_008648</name>
</gene>
<reference evidence="5 6" key="1">
    <citation type="submission" date="2019-09" db="EMBL/GenBank/DDBJ databases">
        <authorList>
            <person name="Ou C."/>
        </authorList>
    </citation>
    <scope>NUCLEOTIDE SEQUENCE [LARGE SCALE GENOMIC DNA]</scope>
    <source>
        <strain evidence="5">S2</strain>
        <tissue evidence="5">Leaf</tissue>
    </source>
</reference>
<name>A0A5N5HTU4_9ROSA</name>
<reference evidence="5 6" key="3">
    <citation type="submission" date="2019-11" db="EMBL/GenBank/DDBJ databases">
        <title>A de novo genome assembly of a pear dwarfing rootstock.</title>
        <authorList>
            <person name="Wang F."/>
            <person name="Wang J."/>
            <person name="Li S."/>
            <person name="Zhang Y."/>
            <person name="Fang M."/>
            <person name="Ma L."/>
            <person name="Zhao Y."/>
            <person name="Jiang S."/>
        </authorList>
    </citation>
    <scope>NUCLEOTIDE SEQUENCE [LARGE SCALE GENOMIC DNA]</scope>
    <source>
        <strain evidence="5">S2</strain>
        <tissue evidence="5">Leaf</tissue>
    </source>
</reference>
<dbReference type="PANTHER" id="PTHR32401">
    <property type="entry name" value="CONCANAVALIN A-LIKE LECTIN FAMILY PROTEIN"/>
    <property type="match status" value="1"/>
</dbReference>
<evidence type="ECO:0000256" key="3">
    <source>
        <dbReference type="SAM" id="MobiDB-lite"/>
    </source>
</evidence>
<dbReference type="PANTHER" id="PTHR32401:SF15">
    <property type="entry name" value="L-TYPE LECTIN-DOMAIN CONTAINING RECEPTOR KINASE VIII.2-LIKE"/>
    <property type="match status" value="1"/>
</dbReference>
<dbReference type="Pfam" id="PF00139">
    <property type="entry name" value="Lectin_legB"/>
    <property type="match status" value="1"/>
</dbReference>
<keyword evidence="5" id="KW-0808">Transferase</keyword>
<dbReference type="EMBL" id="SMOL01000143">
    <property type="protein sequence ID" value="KAB2631129.1"/>
    <property type="molecule type" value="Genomic_DNA"/>
</dbReference>
<dbReference type="SUPFAM" id="SSF49899">
    <property type="entry name" value="Concanavalin A-like lectins/glucanases"/>
    <property type="match status" value="1"/>
</dbReference>
<dbReference type="AlphaFoldDB" id="A0A5N5HTU4"/>
<feature type="compositionally biased region" description="Polar residues" evidence="3">
    <location>
        <begin position="28"/>
        <end position="44"/>
    </location>
</feature>
<sequence length="205" mass="22509">MPKYGLDKRRAELRKKVACLASWAATEPISSSEPKPLTNSSNPNFDSESSFLGDAELAGDGFYVNLTRSSVSSSGLLLRRKPFKFVDRNLSNPPSFSTEFAFSMTLGSGDNLLAVFALGDLGSRLLDFGSFVSLVVGNVSKLNLMLSSGEKLKCWIDYDATSKRLEIMLGKADESRYIIRLTTPKDSGRVCPRPSVNLNFIVYND</sequence>
<organism evidence="5 6">
    <name type="scientific">Pyrus ussuriensis x Pyrus communis</name>
    <dbReference type="NCBI Taxonomy" id="2448454"/>
    <lineage>
        <taxon>Eukaryota</taxon>
        <taxon>Viridiplantae</taxon>
        <taxon>Streptophyta</taxon>
        <taxon>Embryophyta</taxon>
        <taxon>Tracheophyta</taxon>
        <taxon>Spermatophyta</taxon>
        <taxon>Magnoliopsida</taxon>
        <taxon>eudicotyledons</taxon>
        <taxon>Gunneridae</taxon>
        <taxon>Pentapetalae</taxon>
        <taxon>rosids</taxon>
        <taxon>fabids</taxon>
        <taxon>Rosales</taxon>
        <taxon>Rosaceae</taxon>
        <taxon>Amygdaloideae</taxon>
        <taxon>Maleae</taxon>
        <taxon>Pyrus</taxon>
    </lineage>
</organism>
<evidence type="ECO:0000313" key="6">
    <source>
        <dbReference type="Proteomes" id="UP000327157"/>
    </source>
</evidence>
<feature type="domain" description="Legume lectin" evidence="4">
    <location>
        <begin position="126"/>
        <end position="174"/>
    </location>
</feature>
<comment type="caution">
    <text evidence="5">The sequence shown here is derived from an EMBL/GenBank/DDBJ whole genome shotgun (WGS) entry which is preliminary data.</text>
</comment>